<organism evidence="2 3">
    <name type="scientific">Candidatus Buchananbacteria bacterium RIFCSPHIGHO2_01_FULL_46_12</name>
    <dbReference type="NCBI Taxonomy" id="1797536"/>
    <lineage>
        <taxon>Bacteria</taxon>
        <taxon>Candidatus Buchananiibacteriota</taxon>
    </lineage>
</organism>
<keyword evidence="1" id="KW-1133">Transmembrane helix</keyword>
<comment type="caution">
    <text evidence="2">The sequence shown here is derived from an EMBL/GenBank/DDBJ whole genome shotgun (WGS) entry which is preliminary data.</text>
</comment>
<keyword evidence="1" id="KW-0812">Transmembrane</keyword>
<dbReference type="EMBL" id="MHIF01000062">
    <property type="protein sequence ID" value="OGY46353.1"/>
    <property type="molecule type" value="Genomic_DNA"/>
</dbReference>
<gene>
    <name evidence="2" type="ORF">A2663_02335</name>
</gene>
<accession>A0A1G1Y1Z1</accession>
<reference evidence="2 3" key="1">
    <citation type="journal article" date="2016" name="Nat. Commun.">
        <title>Thousands of microbial genomes shed light on interconnected biogeochemical processes in an aquifer system.</title>
        <authorList>
            <person name="Anantharaman K."/>
            <person name="Brown C.T."/>
            <person name="Hug L.A."/>
            <person name="Sharon I."/>
            <person name="Castelle C.J."/>
            <person name="Probst A.J."/>
            <person name="Thomas B.C."/>
            <person name="Singh A."/>
            <person name="Wilkins M.J."/>
            <person name="Karaoz U."/>
            <person name="Brodie E.L."/>
            <person name="Williams K.H."/>
            <person name="Hubbard S.S."/>
            <person name="Banfield J.F."/>
        </authorList>
    </citation>
    <scope>NUCLEOTIDE SEQUENCE [LARGE SCALE GENOMIC DNA]</scope>
</reference>
<feature type="transmembrane region" description="Helical" evidence="1">
    <location>
        <begin position="48"/>
        <end position="66"/>
    </location>
</feature>
<evidence type="ECO:0000313" key="3">
    <source>
        <dbReference type="Proteomes" id="UP000178432"/>
    </source>
</evidence>
<name>A0A1G1Y1Z1_9BACT</name>
<dbReference type="AlphaFoldDB" id="A0A1G1Y1Z1"/>
<sequence>MNFETATTSLLDFANAVGAQANNAAGQAAASGQGIWFSFLGIDWSTPTWDVVILLFIITSVLVYSFTLGRDRIVALLISTYLALAVTTNLPYMDRISDVISQTFLGNLQLPVFIVVFILLFIFLSRSSLLQGMSSLSGGWWQVILFSLLQVGLLVSIILSFLPGNLFNRLSPFTQIVFTGDLGRFCWIVLPILALVFIRGRRTKFEL</sequence>
<feature type="transmembrane region" description="Helical" evidence="1">
    <location>
        <begin position="143"/>
        <end position="162"/>
    </location>
</feature>
<protein>
    <submittedName>
        <fullName evidence="2">Uncharacterized protein</fullName>
    </submittedName>
</protein>
<evidence type="ECO:0000313" key="2">
    <source>
        <dbReference type="EMBL" id="OGY46353.1"/>
    </source>
</evidence>
<feature type="transmembrane region" description="Helical" evidence="1">
    <location>
        <begin position="104"/>
        <end position="123"/>
    </location>
</feature>
<keyword evidence="1" id="KW-0472">Membrane</keyword>
<feature type="transmembrane region" description="Helical" evidence="1">
    <location>
        <begin position="182"/>
        <end position="198"/>
    </location>
</feature>
<proteinExistence type="predicted"/>
<evidence type="ECO:0000256" key="1">
    <source>
        <dbReference type="SAM" id="Phobius"/>
    </source>
</evidence>
<feature type="transmembrane region" description="Helical" evidence="1">
    <location>
        <begin position="73"/>
        <end position="92"/>
    </location>
</feature>
<dbReference type="Proteomes" id="UP000178432">
    <property type="component" value="Unassembled WGS sequence"/>
</dbReference>